<comment type="caution">
    <text evidence="1">The sequence shown here is derived from an EMBL/GenBank/DDBJ whole genome shotgun (WGS) entry which is preliminary data.</text>
</comment>
<reference evidence="1" key="2">
    <citation type="submission" date="2023-05" db="EMBL/GenBank/DDBJ databases">
        <authorList>
            <consortium name="Lawrence Berkeley National Laboratory"/>
            <person name="Steindorff A."/>
            <person name="Hensen N."/>
            <person name="Bonometti L."/>
            <person name="Westerberg I."/>
            <person name="Brannstrom I.O."/>
            <person name="Guillou S."/>
            <person name="Cros-Aarteil S."/>
            <person name="Calhoun S."/>
            <person name="Haridas S."/>
            <person name="Kuo A."/>
            <person name="Mondo S."/>
            <person name="Pangilinan J."/>
            <person name="Riley R."/>
            <person name="Labutti K."/>
            <person name="Andreopoulos B."/>
            <person name="Lipzen A."/>
            <person name="Chen C."/>
            <person name="Yanf M."/>
            <person name="Daum C."/>
            <person name="Ng V."/>
            <person name="Clum A."/>
            <person name="Ohm R."/>
            <person name="Martin F."/>
            <person name="Silar P."/>
            <person name="Natvig D."/>
            <person name="Lalanne C."/>
            <person name="Gautier V."/>
            <person name="Ament-Velasquez S.L."/>
            <person name="Kruys A."/>
            <person name="Hutchinson M.I."/>
            <person name="Powell A.J."/>
            <person name="Barry K."/>
            <person name="Miller A.N."/>
            <person name="Grigoriev I.V."/>
            <person name="Debuchy R."/>
            <person name="Gladieux P."/>
            <person name="Thoren M.H."/>
            <person name="Johannesson H."/>
        </authorList>
    </citation>
    <scope>NUCLEOTIDE SEQUENCE</scope>
    <source>
        <strain evidence="1">PSN293</strain>
    </source>
</reference>
<accession>A0AAN6Y0A0</accession>
<dbReference type="AlphaFoldDB" id="A0AAN6Y0A0"/>
<evidence type="ECO:0000313" key="1">
    <source>
        <dbReference type="EMBL" id="KAK4208996.1"/>
    </source>
</evidence>
<keyword evidence="2" id="KW-1185">Reference proteome</keyword>
<evidence type="ECO:0000313" key="2">
    <source>
        <dbReference type="Proteomes" id="UP001301769"/>
    </source>
</evidence>
<reference evidence="1" key="1">
    <citation type="journal article" date="2023" name="Mol. Phylogenet. Evol.">
        <title>Genome-scale phylogeny and comparative genomics of the fungal order Sordariales.</title>
        <authorList>
            <person name="Hensen N."/>
            <person name="Bonometti L."/>
            <person name="Westerberg I."/>
            <person name="Brannstrom I.O."/>
            <person name="Guillou S."/>
            <person name="Cros-Aarteil S."/>
            <person name="Calhoun S."/>
            <person name="Haridas S."/>
            <person name="Kuo A."/>
            <person name="Mondo S."/>
            <person name="Pangilinan J."/>
            <person name="Riley R."/>
            <person name="LaButti K."/>
            <person name="Andreopoulos B."/>
            <person name="Lipzen A."/>
            <person name="Chen C."/>
            <person name="Yan M."/>
            <person name="Daum C."/>
            <person name="Ng V."/>
            <person name="Clum A."/>
            <person name="Steindorff A."/>
            <person name="Ohm R.A."/>
            <person name="Martin F."/>
            <person name="Silar P."/>
            <person name="Natvig D.O."/>
            <person name="Lalanne C."/>
            <person name="Gautier V."/>
            <person name="Ament-Velasquez S.L."/>
            <person name="Kruys A."/>
            <person name="Hutchinson M.I."/>
            <person name="Powell A.J."/>
            <person name="Barry K."/>
            <person name="Miller A.N."/>
            <person name="Grigoriev I.V."/>
            <person name="Debuchy R."/>
            <person name="Gladieux P."/>
            <person name="Hiltunen Thoren M."/>
            <person name="Johannesson H."/>
        </authorList>
    </citation>
    <scope>NUCLEOTIDE SEQUENCE</scope>
    <source>
        <strain evidence="1">PSN293</strain>
    </source>
</reference>
<gene>
    <name evidence="1" type="ORF">QBC37DRAFT_404761</name>
</gene>
<dbReference type="EMBL" id="MU858220">
    <property type="protein sequence ID" value="KAK4208996.1"/>
    <property type="molecule type" value="Genomic_DNA"/>
</dbReference>
<name>A0AAN6Y0A0_9PEZI</name>
<organism evidence="1 2">
    <name type="scientific">Rhypophila decipiens</name>
    <dbReference type="NCBI Taxonomy" id="261697"/>
    <lineage>
        <taxon>Eukaryota</taxon>
        <taxon>Fungi</taxon>
        <taxon>Dikarya</taxon>
        <taxon>Ascomycota</taxon>
        <taxon>Pezizomycotina</taxon>
        <taxon>Sordariomycetes</taxon>
        <taxon>Sordariomycetidae</taxon>
        <taxon>Sordariales</taxon>
        <taxon>Naviculisporaceae</taxon>
        <taxon>Rhypophila</taxon>
    </lineage>
</organism>
<protein>
    <submittedName>
        <fullName evidence="1">Uncharacterized protein</fullName>
    </submittedName>
</protein>
<proteinExistence type="predicted"/>
<dbReference type="Proteomes" id="UP001301769">
    <property type="component" value="Unassembled WGS sequence"/>
</dbReference>
<sequence>MGSGWMAPLLGYPRTEYAVLIAEKGNTFLSSASSQQEQQTIARPSAIRISSAIPEARKQVFRPPGTATSPKLVVKHVIPDTHWDSDNRFFFPSNGFRAGVFAISVKIQLPGVAVPHPVILALNQFDYSAHLFDGAHVGPGFSDWFLENGASPTIPLWSAFRSRIYSNKQNARERPPDTILIEQSTKRFNVKANVSCPWHSYCKDSDLLAVRAQLGSPDDYDPVVISLSINELSPCRDESLSGKED</sequence>